<sequence>MVTGFTIERISTDFLGTIRICEKFDYDILCEHPTSIMVSDIIYGSPSICKHFPFFAHTPQDCHTCQTATFFFSSLFLLFGRMGKGMGFEGCWKGRWELEAGASYYDDMVLKWGLRVVDGGGWCWVSPFRIAVTGVFAGSLLGMDGLRTDLGTSRRRMTVKVNLFRRAVDHIGLHMNGWCSYPIAVSCSCRIELTKQLRNSTSKVSRLT</sequence>
<organism evidence="1 2">
    <name type="scientific">Trematosphaeria pertusa</name>
    <dbReference type="NCBI Taxonomy" id="390896"/>
    <lineage>
        <taxon>Eukaryota</taxon>
        <taxon>Fungi</taxon>
        <taxon>Dikarya</taxon>
        <taxon>Ascomycota</taxon>
        <taxon>Pezizomycotina</taxon>
        <taxon>Dothideomycetes</taxon>
        <taxon>Pleosporomycetidae</taxon>
        <taxon>Pleosporales</taxon>
        <taxon>Massarineae</taxon>
        <taxon>Trematosphaeriaceae</taxon>
        <taxon>Trematosphaeria</taxon>
    </lineage>
</organism>
<dbReference type="RefSeq" id="XP_033686184.1">
    <property type="nucleotide sequence ID" value="XM_033821476.1"/>
</dbReference>
<gene>
    <name evidence="1" type="ORF">BU26DRAFT_277728</name>
</gene>
<evidence type="ECO:0000313" key="1">
    <source>
        <dbReference type="EMBL" id="KAF2251180.1"/>
    </source>
</evidence>
<dbReference type="GeneID" id="54574806"/>
<dbReference type="AlphaFoldDB" id="A0A6A6INM9"/>
<accession>A0A6A6INM9</accession>
<proteinExistence type="predicted"/>
<protein>
    <submittedName>
        <fullName evidence="1">Uncharacterized protein</fullName>
    </submittedName>
</protein>
<dbReference type="EMBL" id="ML987193">
    <property type="protein sequence ID" value="KAF2251180.1"/>
    <property type="molecule type" value="Genomic_DNA"/>
</dbReference>
<evidence type="ECO:0000313" key="2">
    <source>
        <dbReference type="Proteomes" id="UP000800094"/>
    </source>
</evidence>
<keyword evidence="2" id="KW-1185">Reference proteome</keyword>
<name>A0A6A6INM9_9PLEO</name>
<reference evidence="1" key="1">
    <citation type="journal article" date="2020" name="Stud. Mycol.">
        <title>101 Dothideomycetes genomes: a test case for predicting lifestyles and emergence of pathogens.</title>
        <authorList>
            <person name="Haridas S."/>
            <person name="Albert R."/>
            <person name="Binder M."/>
            <person name="Bloem J."/>
            <person name="Labutti K."/>
            <person name="Salamov A."/>
            <person name="Andreopoulos B."/>
            <person name="Baker S."/>
            <person name="Barry K."/>
            <person name="Bills G."/>
            <person name="Bluhm B."/>
            <person name="Cannon C."/>
            <person name="Castanera R."/>
            <person name="Culley D."/>
            <person name="Daum C."/>
            <person name="Ezra D."/>
            <person name="Gonzalez J."/>
            <person name="Henrissat B."/>
            <person name="Kuo A."/>
            <person name="Liang C."/>
            <person name="Lipzen A."/>
            <person name="Lutzoni F."/>
            <person name="Magnuson J."/>
            <person name="Mondo S."/>
            <person name="Nolan M."/>
            <person name="Ohm R."/>
            <person name="Pangilinan J."/>
            <person name="Park H.-J."/>
            <person name="Ramirez L."/>
            <person name="Alfaro M."/>
            <person name="Sun H."/>
            <person name="Tritt A."/>
            <person name="Yoshinaga Y."/>
            <person name="Zwiers L.-H."/>
            <person name="Turgeon B."/>
            <person name="Goodwin S."/>
            <person name="Spatafora J."/>
            <person name="Crous P."/>
            <person name="Grigoriev I."/>
        </authorList>
    </citation>
    <scope>NUCLEOTIDE SEQUENCE</scope>
    <source>
        <strain evidence="1">CBS 122368</strain>
    </source>
</reference>
<dbReference type="Proteomes" id="UP000800094">
    <property type="component" value="Unassembled WGS sequence"/>
</dbReference>